<accession>A0AAP2DCF7</accession>
<dbReference type="GO" id="GO:0008483">
    <property type="term" value="F:transaminase activity"/>
    <property type="evidence" value="ECO:0007669"/>
    <property type="project" value="UniProtKB-KW"/>
</dbReference>
<protein>
    <submittedName>
        <fullName evidence="4">DegT/DnrJ/EryC1/StrS family aminotransferase</fullName>
    </submittedName>
</protein>
<reference evidence="4 5" key="1">
    <citation type="submission" date="2021-05" db="EMBL/GenBank/DDBJ databases">
        <title>A Polyphasic approach of four new species of the genus Ohtaekwangia: Ohtaekwangia histidinii sp. nov., Ohtaekwangia cretensis sp. nov., Ohtaekwangia indiensis sp. nov., Ohtaekwangia reichenbachii sp. nov. from diverse environment.</title>
        <authorList>
            <person name="Octaviana S."/>
        </authorList>
    </citation>
    <scope>NUCLEOTIDE SEQUENCE [LARGE SCALE GENOMIC DNA]</scope>
    <source>
        <strain evidence="4 5">PWU37</strain>
    </source>
</reference>
<keyword evidence="4" id="KW-0032">Aminotransferase</keyword>
<proteinExistence type="inferred from homology"/>
<dbReference type="AlphaFoldDB" id="A0AAP2DCF7"/>
<name>A0AAP2DCF7_9BACT</name>
<evidence type="ECO:0000313" key="5">
    <source>
        <dbReference type="Proteomes" id="UP001319180"/>
    </source>
</evidence>
<comment type="similarity">
    <text evidence="3">Belongs to the DegT/DnrJ/EryC1 family.</text>
</comment>
<dbReference type="InterPro" id="IPR015421">
    <property type="entry name" value="PyrdxlP-dep_Trfase_major"/>
</dbReference>
<dbReference type="InterPro" id="IPR015424">
    <property type="entry name" value="PyrdxlP-dep_Trfase"/>
</dbReference>
<dbReference type="Proteomes" id="UP001319180">
    <property type="component" value="Unassembled WGS sequence"/>
</dbReference>
<sequence length="385" mass="42612">MTLQPFPREIRIVDLAAQYRRYQLEIDAAIRDVLATAAFIQGPQVASFEQALRNHTGAAAVVSCGNGTDALQIAMMALGLKPGDEVIVPVNTYVATAEVLALLRITPVFADVDPARFLLDERRLHSYITPKTRAIVPVHLYGQCADMESILDIAARHNLFVIEDTAQALGAVYTFSDGRQQMAGTMGTLGTTSFFPTKSLGCYGDGGAIFTNNALYAEKMRMIANHGQRIKYHHELVGINSRLDTLQAAILQVKLQYLPEEIQKRNAVAAFYDSQLCTTSEIQLPARSDRSTHVFHQYTIQTKHRDALKAHLVARGIPAALYYPLLLHQQKAYRAYSSDTFPVAGHIQAHMLSLPIHPEMQEDELMFICSEIKTFLAGLRQAGSV</sequence>
<feature type="modified residue" description="N6-(pyridoxal phosphate)lysine" evidence="2">
    <location>
        <position position="198"/>
    </location>
</feature>
<keyword evidence="5" id="KW-1185">Reference proteome</keyword>
<dbReference type="PIRSF" id="PIRSF000390">
    <property type="entry name" value="PLP_StrS"/>
    <property type="match status" value="1"/>
</dbReference>
<keyword evidence="2 3" id="KW-0663">Pyridoxal phosphate</keyword>
<feature type="active site" description="Proton acceptor" evidence="1">
    <location>
        <position position="198"/>
    </location>
</feature>
<evidence type="ECO:0000313" key="4">
    <source>
        <dbReference type="EMBL" id="MBT1688170.1"/>
    </source>
</evidence>
<dbReference type="Gene3D" id="3.90.1150.10">
    <property type="entry name" value="Aspartate Aminotransferase, domain 1"/>
    <property type="match status" value="1"/>
</dbReference>
<gene>
    <name evidence="4" type="ORF">KK078_16485</name>
</gene>
<evidence type="ECO:0000256" key="3">
    <source>
        <dbReference type="RuleBase" id="RU004508"/>
    </source>
</evidence>
<dbReference type="GO" id="GO:0000271">
    <property type="term" value="P:polysaccharide biosynthetic process"/>
    <property type="evidence" value="ECO:0007669"/>
    <property type="project" value="TreeGrafter"/>
</dbReference>
<dbReference type="PANTHER" id="PTHR30244:SF42">
    <property type="entry name" value="UDP-2-ACETAMIDO-2-DEOXY-3-OXO-D-GLUCURONATE AMINOTRANSFERASE"/>
    <property type="match status" value="1"/>
</dbReference>
<dbReference type="InterPro" id="IPR015422">
    <property type="entry name" value="PyrdxlP-dep_Trfase_small"/>
</dbReference>
<dbReference type="EMBL" id="JAHESC010000023">
    <property type="protein sequence ID" value="MBT1688170.1"/>
    <property type="molecule type" value="Genomic_DNA"/>
</dbReference>
<dbReference type="CDD" id="cd00616">
    <property type="entry name" value="AHBA_syn"/>
    <property type="match status" value="1"/>
</dbReference>
<keyword evidence="4" id="KW-0808">Transferase</keyword>
<evidence type="ECO:0000256" key="2">
    <source>
        <dbReference type="PIRSR" id="PIRSR000390-2"/>
    </source>
</evidence>
<dbReference type="PANTHER" id="PTHR30244">
    <property type="entry name" value="TRANSAMINASE"/>
    <property type="match status" value="1"/>
</dbReference>
<dbReference type="RefSeq" id="WP_254091397.1">
    <property type="nucleotide sequence ID" value="NZ_JAHESC010000023.1"/>
</dbReference>
<comment type="caution">
    <text evidence="4">The sequence shown here is derived from an EMBL/GenBank/DDBJ whole genome shotgun (WGS) entry which is preliminary data.</text>
</comment>
<dbReference type="Pfam" id="PF01041">
    <property type="entry name" value="DegT_DnrJ_EryC1"/>
    <property type="match status" value="1"/>
</dbReference>
<dbReference type="GO" id="GO:0030170">
    <property type="term" value="F:pyridoxal phosphate binding"/>
    <property type="evidence" value="ECO:0007669"/>
    <property type="project" value="TreeGrafter"/>
</dbReference>
<organism evidence="4 5">
    <name type="scientific">Dawidia soli</name>
    <dbReference type="NCBI Taxonomy" id="2782352"/>
    <lineage>
        <taxon>Bacteria</taxon>
        <taxon>Pseudomonadati</taxon>
        <taxon>Bacteroidota</taxon>
        <taxon>Cytophagia</taxon>
        <taxon>Cytophagales</taxon>
        <taxon>Chryseotaleaceae</taxon>
        <taxon>Dawidia</taxon>
    </lineage>
</organism>
<evidence type="ECO:0000256" key="1">
    <source>
        <dbReference type="PIRSR" id="PIRSR000390-1"/>
    </source>
</evidence>
<dbReference type="Gene3D" id="3.40.640.10">
    <property type="entry name" value="Type I PLP-dependent aspartate aminotransferase-like (Major domain)"/>
    <property type="match status" value="1"/>
</dbReference>
<dbReference type="SUPFAM" id="SSF53383">
    <property type="entry name" value="PLP-dependent transferases"/>
    <property type="match status" value="1"/>
</dbReference>
<dbReference type="InterPro" id="IPR000653">
    <property type="entry name" value="DegT/StrS_aminotransferase"/>
</dbReference>